<proteinExistence type="predicted"/>
<dbReference type="CDD" id="cd01949">
    <property type="entry name" value="GGDEF"/>
    <property type="match status" value="1"/>
</dbReference>
<dbReference type="GO" id="GO:0043709">
    <property type="term" value="P:cell adhesion involved in single-species biofilm formation"/>
    <property type="evidence" value="ECO:0007669"/>
    <property type="project" value="TreeGrafter"/>
</dbReference>
<name>A0A1T4SGW1_9GAMM</name>
<dbReference type="Proteomes" id="UP000191418">
    <property type="component" value="Unassembled WGS sequence"/>
</dbReference>
<dbReference type="FunFam" id="3.30.70.270:FF:000001">
    <property type="entry name" value="Diguanylate cyclase domain protein"/>
    <property type="match status" value="1"/>
</dbReference>
<dbReference type="InterPro" id="IPR000160">
    <property type="entry name" value="GGDEF_dom"/>
</dbReference>
<dbReference type="PROSITE" id="PS50887">
    <property type="entry name" value="GGDEF"/>
    <property type="match status" value="1"/>
</dbReference>
<accession>A0A1T4SGW1</accession>
<dbReference type="PANTHER" id="PTHR45138:SF9">
    <property type="entry name" value="DIGUANYLATE CYCLASE DGCM-RELATED"/>
    <property type="match status" value="1"/>
</dbReference>
<sequence>MPPHWRQFSILKQMLIPLLLLLGLYPFVLSADTQTQSKLIASKSEDSAQALDKVVVQLHWLHQFEYAGFYAAQAMGFYEQEGLDVEIKALEQGVSPIQEVLSGRAQFALSNSELILERAQGHPIVLIANLFKHSPIVVLARSDSDIRRPSDLHGRKLMTNQIDLASAEIQFMFKKEQVDLTKINLSEHNYEIDGLRSGSVDAMTAYITNQPFQLSEYGIEYRIIDPANYGADFYSNSIFTTEQEVRLRPERVAGFRRATIRGWHYALQNPREIIHWAQQHYNISKSFEALMYEAREVTKLMAPDVYPIGSIDPQRMARLVEVYTQSGQLAEKIDTNAMIYPSALDRIPTQKNYSSELSFSEAEKTVLASLSEIRVCTDPNWLPYEAANSAQKSSGMTADVMAQLSIMLNKPFRRLNTDSWSESLLAAQQRKCDIFSAAHQTPERLRYMNFTQPYYQFSSVIIAPKQRAYINQVSELNGQRVVAVKGYYYAEILKQNYPDISLVLADSVIDALERVNQGQADAFIDAIATSNYYINQGRFHNLQIAGQFPHHIMLSVGTRNDIPELHSIFEKAVANLNPADLNAIYQRWISISVEAKTDYLRLWPAVLLLTLTIGTLIWMNRKLLISNQQLEAEIKSRIAAELSLKQLSEALENKNSALIELSTTDALTSLRNRYFIEAALEDAILSAQIQHQPLSIMLIDIDHFKRVNDTFGHLTGDQVLKHLGRLLAEHIPRGCYVGRWGGEEFLMVMPNTSYQMARTQAEAFRKTIAKESVPVVQSISVSIGLAQMQMDEPQASLIHRADNALYQAKAFGRNCCVVAEQGSVAPTLATLTSSGSH</sequence>
<dbReference type="InterPro" id="IPR043128">
    <property type="entry name" value="Rev_trsase/Diguanyl_cyclase"/>
</dbReference>
<protein>
    <recommendedName>
        <fullName evidence="2">diguanylate cyclase</fullName>
        <ecNumber evidence="2">2.7.7.65</ecNumber>
    </recommendedName>
</protein>
<dbReference type="Pfam" id="PF09084">
    <property type="entry name" value="NMT1"/>
    <property type="match status" value="1"/>
</dbReference>
<dbReference type="STRING" id="64969.SAMN02745127_03060"/>
<reference evidence="5 6" key="1">
    <citation type="submission" date="2017-01" db="EMBL/GenBank/DDBJ databases">
        <title>Genome Sequencing of a Marine Spirillum, Oceanospirillum multiglobuliferum ATCC 33336, from Japan.</title>
        <authorList>
            <person name="Carney J.G."/>
            <person name="Trachtenberg A.M."/>
            <person name="Rheaume B.A."/>
            <person name="Linnane J.D."/>
            <person name="Pitts N.L."/>
            <person name="Mykles D.L."/>
            <person name="Maclea K.S."/>
        </authorList>
    </citation>
    <scope>NUCLEOTIDE SEQUENCE [LARGE SCALE GENOMIC DNA]</scope>
    <source>
        <strain evidence="5 6">ATCC 33336</strain>
    </source>
</reference>
<dbReference type="PANTHER" id="PTHR45138">
    <property type="entry name" value="REGULATORY COMPONENTS OF SENSORY TRANSDUCTION SYSTEM"/>
    <property type="match status" value="1"/>
</dbReference>
<dbReference type="AlphaFoldDB" id="A0A1T4SGW1"/>
<dbReference type="SMART" id="SM00062">
    <property type="entry name" value="PBPb"/>
    <property type="match status" value="1"/>
</dbReference>
<dbReference type="OrthoDB" id="9180959at2"/>
<dbReference type="SUPFAM" id="SSF55073">
    <property type="entry name" value="Nucleotide cyclase"/>
    <property type="match status" value="1"/>
</dbReference>
<dbReference type="InterPro" id="IPR029787">
    <property type="entry name" value="Nucleotide_cyclase"/>
</dbReference>
<evidence type="ECO:0000259" key="4">
    <source>
        <dbReference type="PROSITE" id="PS50887"/>
    </source>
</evidence>
<dbReference type="NCBIfam" id="TIGR00254">
    <property type="entry name" value="GGDEF"/>
    <property type="match status" value="1"/>
</dbReference>
<dbReference type="InterPro" id="IPR001638">
    <property type="entry name" value="Solute-binding_3/MltF_N"/>
</dbReference>
<comment type="cofactor">
    <cofactor evidence="1">
        <name>Mg(2+)</name>
        <dbReference type="ChEBI" id="CHEBI:18420"/>
    </cofactor>
</comment>
<comment type="caution">
    <text evidence="5">The sequence shown here is derived from an EMBL/GenBank/DDBJ whole genome shotgun (WGS) entry which is preliminary data.</text>
</comment>
<feature type="domain" description="GGDEF" evidence="4">
    <location>
        <begin position="692"/>
        <end position="821"/>
    </location>
</feature>
<evidence type="ECO:0000313" key="6">
    <source>
        <dbReference type="Proteomes" id="UP000191418"/>
    </source>
</evidence>
<dbReference type="Gene3D" id="3.30.70.270">
    <property type="match status" value="1"/>
</dbReference>
<keyword evidence="6" id="KW-1185">Reference proteome</keyword>
<organism evidence="5 6">
    <name type="scientific">Oceanospirillum multiglobuliferum</name>
    <dbReference type="NCBI Taxonomy" id="64969"/>
    <lineage>
        <taxon>Bacteria</taxon>
        <taxon>Pseudomonadati</taxon>
        <taxon>Pseudomonadota</taxon>
        <taxon>Gammaproteobacteria</taxon>
        <taxon>Oceanospirillales</taxon>
        <taxon>Oceanospirillaceae</taxon>
        <taxon>Oceanospirillum</taxon>
    </lineage>
</organism>
<dbReference type="EC" id="2.7.7.65" evidence="2"/>
<dbReference type="CDD" id="cd13708">
    <property type="entry name" value="PBP2_BvgS_like_1"/>
    <property type="match status" value="1"/>
</dbReference>
<dbReference type="Pfam" id="PF00497">
    <property type="entry name" value="SBP_bac_3"/>
    <property type="match status" value="1"/>
</dbReference>
<evidence type="ECO:0000256" key="1">
    <source>
        <dbReference type="ARBA" id="ARBA00001946"/>
    </source>
</evidence>
<dbReference type="SUPFAM" id="SSF53850">
    <property type="entry name" value="Periplasmic binding protein-like II"/>
    <property type="match status" value="2"/>
</dbReference>
<evidence type="ECO:0000256" key="2">
    <source>
        <dbReference type="ARBA" id="ARBA00012528"/>
    </source>
</evidence>
<dbReference type="GO" id="GO:0052621">
    <property type="term" value="F:diguanylate cyclase activity"/>
    <property type="evidence" value="ECO:0007669"/>
    <property type="project" value="UniProtKB-EC"/>
</dbReference>
<dbReference type="EMBL" id="MTSM01000031">
    <property type="protein sequence ID" value="OPX54243.1"/>
    <property type="molecule type" value="Genomic_DNA"/>
</dbReference>
<dbReference type="RefSeq" id="WP_078746569.1">
    <property type="nucleotide sequence ID" value="NZ_FUXG01000032.1"/>
</dbReference>
<gene>
    <name evidence="5" type="ORF">BTE48_15200</name>
</gene>
<dbReference type="GO" id="GO:0005886">
    <property type="term" value="C:plasma membrane"/>
    <property type="evidence" value="ECO:0007669"/>
    <property type="project" value="TreeGrafter"/>
</dbReference>
<evidence type="ECO:0000256" key="3">
    <source>
        <dbReference type="ARBA" id="ARBA00034247"/>
    </source>
</evidence>
<dbReference type="SMART" id="SM00267">
    <property type="entry name" value="GGDEF"/>
    <property type="match status" value="1"/>
</dbReference>
<evidence type="ECO:0000313" key="5">
    <source>
        <dbReference type="EMBL" id="OPX54243.1"/>
    </source>
</evidence>
<dbReference type="InterPro" id="IPR015168">
    <property type="entry name" value="SsuA/THI5"/>
</dbReference>
<dbReference type="GO" id="GO:1902201">
    <property type="term" value="P:negative regulation of bacterial-type flagellum-dependent cell motility"/>
    <property type="evidence" value="ECO:0007669"/>
    <property type="project" value="TreeGrafter"/>
</dbReference>
<comment type="catalytic activity">
    <reaction evidence="3">
        <text>2 GTP = 3',3'-c-di-GMP + 2 diphosphate</text>
        <dbReference type="Rhea" id="RHEA:24898"/>
        <dbReference type="ChEBI" id="CHEBI:33019"/>
        <dbReference type="ChEBI" id="CHEBI:37565"/>
        <dbReference type="ChEBI" id="CHEBI:58805"/>
        <dbReference type="EC" id="2.7.7.65"/>
    </reaction>
</comment>
<dbReference type="Gene3D" id="3.40.190.10">
    <property type="entry name" value="Periplasmic binding protein-like II"/>
    <property type="match status" value="4"/>
</dbReference>
<dbReference type="Pfam" id="PF00990">
    <property type="entry name" value="GGDEF"/>
    <property type="match status" value="1"/>
</dbReference>
<dbReference type="InterPro" id="IPR050469">
    <property type="entry name" value="Diguanylate_Cyclase"/>
</dbReference>